<name>A0A5B7EMK7_PORTR</name>
<dbReference type="AlphaFoldDB" id="A0A5B7EMK7"/>
<evidence type="ECO:0000313" key="3">
    <source>
        <dbReference type="Proteomes" id="UP000324222"/>
    </source>
</evidence>
<reference evidence="2 3" key="1">
    <citation type="submission" date="2019-05" db="EMBL/GenBank/DDBJ databases">
        <title>Another draft genome of Portunus trituberculatus and its Hox gene families provides insights of decapod evolution.</title>
        <authorList>
            <person name="Jeong J.-H."/>
            <person name="Song I."/>
            <person name="Kim S."/>
            <person name="Choi T."/>
            <person name="Kim D."/>
            <person name="Ryu S."/>
            <person name="Kim W."/>
        </authorList>
    </citation>
    <scope>NUCLEOTIDE SEQUENCE [LARGE SCALE GENOMIC DNA]</scope>
    <source>
        <tissue evidence="2">Muscle</tissue>
    </source>
</reference>
<dbReference type="EMBL" id="VSRR010003080">
    <property type="protein sequence ID" value="MPC34558.1"/>
    <property type="molecule type" value="Genomic_DNA"/>
</dbReference>
<dbReference type="Proteomes" id="UP000324222">
    <property type="component" value="Unassembled WGS sequence"/>
</dbReference>
<feature type="region of interest" description="Disordered" evidence="1">
    <location>
        <begin position="83"/>
        <end position="139"/>
    </location>
</feature>
<keyword evidence="3" id="KW-1185">Reference proteome</keyword>
<feature type="compositionally biased region" description="Basic and acidic residues" evidence="1">
    <location>
        <begin position="89"/>
        <end position="102"/>
    </location>
</feature>
<gene>
    <name evidence="2" type="ORF">E2C01_027952</name>
</gene>
<evidence type="ECO:0000256" key="1">
    <source>
        <dbReference type="SAM" id="MobiDB-lite"/>
    </source>
</evidence>
<proteinExistence type="predicted"/>
<feature type="compositionally biased region" description="Basic and acidic residues" evidence="1">
    <location>
        <begin position="111"/>
        <end position="138"/>
    </location>
</feature>
<accession>A0A5B7EMK7</accession>
<sequence>MTIITLERVSPYPFFRLQEILPTPFSTTHLPRRSSCSAPMTLLTTIPHLALCPALMPDRHEKKKAMELLRWVVTRRRPDRHFHKGSLQRHREGIGDMGRGEGRAWVTPLPLHDRLGGTRERTEGSQHGGREKAQRGTEVEVEILAVITQPTTPTPPCRDLA</sequence>
<organism evidence="2 3">
    <name type="scientific">Portunus trituberculatus</name>
    <name type="common">Swimming crab</name>
    <name type="synonym">Neptunus trituberculatus</name>
    <dbReference type="NCBI Taxonomy" id="210409"/>
    <lineage>
        <taxon>Eukaryota</taxon>
        <taxon>Metazoa</taxon>
        <taxon>Ecdysozoa</taxon>
        <taxon>Arthropoda</taxon>
        <taxon>Crustacea</taxon>
        <taxon>Multicrustacea</taxon>
        <taxon>Malacostraca</taxon>
        <taxon>Eumalacostraca</taxon>
        <taxon>Eucarida</taxon>
        <taxon>Decapoda</taxon>
        <taxon>Pleocyemata</taxon>
        <taxon>Brachyura</taxon>
        <taxon>Eubrachyura</taxon>
        <taxon>Portunoidea</taxon>
        <taxon>Portunidae</taxon>
        <taxon>Portuninae</taxon>
        <taxon>Portunus</taxon>
    </lineage>
</organism>
<comment type="caution">
    <text evidence="2">The sequence shown here is derived from an EMBL/GenBank/DDBJ whole genome shotgun (WGS) entry which is preliminary data.</text>
</comment>
<evidence type="ECO:0000313" key="2">
    <source>
        <dbReference type="EMBL" id="MPC34558.1"/>
    </source>
</evidence>
<protein>
    <submittedName>
        <fullName evidence="2">Uncharacterized protein</fullName>
    </submittedName>
</protein>